<evidence type="ECO:0000313" key="1">
    <source>
        <dbReference type="EMBL" id="QPT37275.1"/>
    </source>
</evidence>
<accession>A0A7T3BKD4</accession>
<organism evidence="1 2">
    <name type="scientific">Neisseria cinerea</name>
    <dbReference type="NCBI Taxonomy" id="483"/>
    <lineage>
        <taxon>Bacteria</taxon>
        <taxon>Pseudomonadati</taxon>
        <taxon>Pseudomonadota</taxon>
        <taxon>Betaproteobacteria</taxon>
        <taxon>Neisseriales</taxon>
        <taxon>Neisseriaceae</taxon>
        <taxon>Neisseria</taxon>
    </lineage>
</organism>
<gene>
    <name evidence="1" type="ORF">I6G28_04765</name>
</gene>
<sequence>MNNALTAKLSKLVYTAPDNPDFLSKIGEFDRLVLLVRRLYQILDEQNTLSRLTLCIRCQNQRGLIVLDGARADPDAATIRMKRWHIYTQIAERMANRYDRISVTIENETANPTQLEQYYLDIADKTVALFGLKEAKLQQPKYPEDKTQPQSILKKLSEKPGQKLSMINTKAKIEQYAANQTQIPLKIARQRFIYRPN</sequence>
<reference evidence="1 2" key="1">
    <citation type="submission" date="2020-12" db="EMBL/GenBank/DDBJ databases">
        <title>FDA dAtabase for Regulatory Grade micrObial Sequences (FDA-ARGOS): Supporting development and validation of Infectious Disease Dx tests.</title>
        <authorList>
            <person name="Sproer C."/>
            <person name="Gronow S."/>
            <person name="Severitt S."/>
            <person name="Schroder I."/>
            <person name="Tallon L."/>
            <person name="Sadzewicz L."/>
            <person name="Zhao X."/>
            <person name="Boylan J."/>
            <person name="Ott S."/>
            <person name="Bowen H."/>
            <person name="Vavikolanu K."/>
            <person name="Mehta A."/>
            <person name="Aluvathingal J."/>
            <person name="Nadendla S."/>
            <person name="Lowell S."/>
            <person name="Myers T."/>
            <person name="Yan Y."/>
            <person name="Sichtig H."/>
        </authorList>
    </citation>
    <scope>NUCLEOTIDE SEQUENCE [LARGE SCALE GENOMIC DNA]</scope>
    <source>
        <strain evidence="1 2">FDAARGOS_871</strain>
    </source>
</reference>
<dbReference type="RefSeq" id="WP_107860021.1">
    <property type="nucleotide sequence ID" value="NZ_CP065726.1"/>
</dbReference>
<dbReference type="Proteomes" id="UP000594865">
    <property type="component" value="Chromosome"/>
</dbReference>
<dbReference type="AlphaFoldDB" id="A0A7T3BKD4"/>
<name>A0A7T3BKD4_NEICI</name>
<evidence type="ECO:0000313" key="2">
    <source>
        <dbReference type="Proteomes" id="UP000594865"/>
    </source>
</evidence>
<dbReference type="EMBL" id="CP065726">
    <property type="protein sequence ID" value="QPT37275.1"/>
    <property type="molecule type" value="Genomic_DNA"/>
</dbReference>
<dbReference type="GeneID" id="84021112"/>
<keyword evidence="2" id="KW-1185">Reference proteome</keyword>
<protein>
    <submittedName>
        <fullName evidence="1">Amino acid permease</fullName>
    </submittedName>
</protein>
<proteinExistence type="predicted"/>